<keyword evidence="6 9" id="KW-0472">Membrane</keyword>
<keyword evidence="2" id="KW-1003">Cell membrane</keyword>
<evidence type="ECO:0000256" key="6">
    <source>
        <dbReference type="ARBA" id="ARBA00023136"/>
    </source>
</evidence>
<dbReference type="InterPro" id="IPR000276">
    <property type="entry name" value="GPCR_Rhodpsn"/>
</dbReference>
<evidence type="ECO:0000313" key="11">
    <source>
        <dbReference type="EMBL" id="EDO32377.1"/>
    </source>
</evidence>
<dbReference type="SUPFAM" id="SSF81321">
    <property type="entry name" value="Family A G protein-coupled receptor-like"/>
    <property type="match status" value="1"/>
</dbReference>
<evidence type="ECO:0000256" key="1">
    <source>
        <dbReference type="ARBA" id="ARBA00004651"/>
    </source>
</evidence>
<proteinExistence type="predicted"/>
<dbReference type="eggNOG" id="KOG3656">
    <property type="taxonomic scope" value="Eukaryota"/>
</dbReference>
<evidence type="ECO:0000256" key="7">
    <source>
        <dbReference type="ARBA" id="ARBA00023170"/>
    </source>
</evidence>
<dbReference type="Pfam" id="PF00001">
    <property type="entry name" value="7tm_1"/>
    <property type="match status" value="1"/>
</dbReference>
<dbReference type="OrthoDB" id="5967546at2759"/>
<dbReference type="Proteomes" id="UP000001593">
    <property type="component" value="Unassembled WGS sequence"/>
</dbReference>
<evidence type="ECO:0000256" key="4">
    <source>
        <dbReference type="ARBA" id="ARBA00022989"/>
    </source>
</evidence>
<dbReference type="GO" id="GO:0071482">
    <property type="term" value="P:cellular response to light stimulus"/>
    <property type="evidence" value="ECO:0000318"/>
    <property type="project" value="GO_Central"/>
</dbReference>
<accession>A7SV87</accession>
<keyword evidence="8" id="KW-0807">Transducer</keyword>
<dbReference type="GO" id="GO:0008020">
    <property type="term" value="F:G protein-coupled photoreceptor activity"/>
    <property type="evidence" value="ECO:0000318"/>
    <property type="project" value="GO_Central"/>
</dbReference>
<evidence type="ECO:0000256" key="5">
    <source>
        <dbReference type="ARBA" id="ARBA00023040"/>
    </source>
</evidence>
<dbReference type="AlphaFoldDB" id="A7SV87"/>
<dbReference type="GO" id="GO:0007186">
    <property type="term" value="P:G protein-coupled receptor signaling pathway"/>
    <property type="evidence" value="ECO:0000318"/>
    <property type="project" value="GO_Central"/>
</dbReference>
<dbReference type="GO" id="GO:0007602">
    <property type="term" value="P:phototransduction"/>
    <property type="evidence" value="ECO:0000318"/>
    <property type="project" value="GO_Central"/>
</dbReference>
<evidence type="ECO:0000256" key="2">
    <source>
        <dbReference type="ARBA" id="ARBA00022475"/>
    </source>
</evidence>
<dbReference type="GO" id="GO:0005886">
    <property type="term" value="C:plasma membrane"/>
    <property type="evidence" value="ECO:0000318"/>
    <property type="project" value="GO_Central"/>
</dbReference>
<dbReference type="HOGENOM" id="CLU_646082_0_0_1"/>
<sequence length="425" mass="47136">MNATGLLAHSLQRATQELVARSMALVVAETATFVLINAISLVGNFLVFLVAFRNPSLKTVTGLLLLSLTTSHFLASIIVMPMSVGVLATGGKFMGSLGCQILAYSSQILSNMTVYTICLIAVNRLLFFVKSSWYRAIFGFKSTLTTIATSWIFQLVYAFIPAFASWSVASLYPGYAVCTSQLTNKAASIIYGAQNDVQILGGVVILTICYLVVFVKIRKASKITPEVAQDIPSDNELNQVAPIQGLDEMSTQKELEKKRDENKALKKGEKAIEKCTIDQIKQDFRTAFNGCKEDIQSNGLKYQTNSENIDSQTDFASPNDPEEGQRQAVELQDPEFRAEVHMTRTVFLVTVCLIVCYIPLLVILEVESWQIHLEARQVELFGMALQYLGTALTPVVIAIFNIPFRSELKDMFCRGRENRRVHPAE</sequence>
<feature type="transmembrane region" description="Helical" evidence="9">
    <location>
        <begin position="384"/>
        <end position="404"/>
    </location>
</feature>
<keyword evidence="7" id="KW-0675">Receptor</keyword>
<feature type="transmembrane region" description="Helical" evidence="9">
    <location>
        <begin position="64"/>
        <end position="88"/>
    </location>
</feature>
<evidence type="ECO:0000256" key="8">
    <source>
        <dbReference type="ARBA" id="ARBA00023224"/>
    </source>
</evidence>
<feature type="transmembrane region" description="Helical" evidence="9">
    <location>
        <begin position="31"/>
        <end position="52"/>
    </location>
</feature>
<dbReference type="PANTHER" id="PTHR22752">
    <property type="entry name" value="G PROTEIN-COUPLED RECEPTOR"/>
    <property type="match status" value="1"/>
</dbReference>
<gene>
    <name evidence="11" type="ORF">NEMVEDRAFT_v1g217998</name>
</gene>
<dbReference type="EMBL" id="DS469828">
    <property type="protein sequence ID" value="EDO32377.1"/>
    <property type="molecule type" value="Genomic_DNA"/>
</dbReference>
<organism evidence="11 12">
    <name type="scientific">Nematostella vectensis</name>
    <name type="common">Starlet sea anemone</name>
    <dbReference type="NCBI Taxonomy" id="45351"/>
    <lineage>
        <taxon>Eukaryota</taxon>
        <taxon>Metazoa</taxon>
        <taxon>Cnidaria</taxon>
        <taxon>Anthozoa</taxon>
        <taxon>Hexacorallia</taxon>
        <taxon>Actiniaria</taxon>
        <taxon>Edwardsiidae</taxon>
        <taxon>Nematostella</taxon>
    </lineage>
</organism>
<dbReference type="PROSITE" id="PS50262">
    <property type="entry name" value="G_PROTEIN_RECEP_F1_2"/>
    <property type="match status" value="1"/>
</dbReference>
<evidence type="ECO:0000259" key="10">
    <source>
        <dbReference type="PROSITE" id="PS50262"/>
    </source>
</evidence>
<evidence type="ECO:0000256" key="3">
    <source>
        <dbReference type="ARBA" id="ARBA00022692"/>
    </source>
</evidence>
<feature type="transmembrane region" description="Helical" evidence="9">
    <location>
        <begin position="197"/>
        <end position="215"/>
    </location>
</feature>
<dbReference type="PRINTS" id="PR00237">
    <property type="entry name" value="GPCRRHODOPSN"/>
</dbReference>
<dbReference type="KEGG" id="nve:5503387"/>
<dbReference type="PhylomeDB" id="A7SV87"/>
<dbReference type="CDD" id="cd00637">
    <property type="entry name" value="7tm_classA_rhodopsin-like"/>
    <property type="match status" value="1"/>
</dbReference>
<dbReference type="OMA" id="WIPLSIM"/>
<protein>
    <recommendedName>
        <fullName evidence="10">G-protein coupled receptors family 1 profile domain-containing protein</fullName>
    </recommendedName>
</protein>
<feature type="transmembrane region" description="Helical" evidence="9">
    <location>
        <begin position="346"/>
        <end position="364"/>
    </location>
</feature>
<keyword evidence="4 9" id="KW-1133">Transmembrane helix</keyword>
<reference evidence="11 12" key="1">
    <citation type="journal article" date="2007" name="Science">
        <title>Sea anemone genome reveals ancestral eumetazoan gene repertoire and genomic organization.</title>
        <authorList>
            <person name="Putnam N.H."/>
            <person name="Srivastava M."/>
            <person name="Hellsten U."/>
            <person name="Dirks B."/>
            <person name="Chapman J."/>
            <person name="Salamov A."/>
            <person name="Terry A."/>
            <person name="Shapiro H."/>
            <person name="Lindquist E."/>
            <person name="Kapitonov V.V."/>
            <person name="Jurka J."/>
            <person name="Genikhovich G."/>
            <person name="Grigoriev I.V."/>
            <person name="Lucas S.M."/>
            <person name="Steele R.E."/>
            <person name="Finnerty J.R."/>
            <person name="Technau U."/>
            <person name="Martindale M.Q."/>
            <person name="Rokhsar D.S."/>
        </authorList>
    </citation>
    <scope>NUCLEOTIDE SEQUENCE [LARGE SCALE GENOMIC DNA]</scope>
    <source>
        <strain evidence="12">CH2 X CH6</strain>
    </source>
</reference>
<feature type="transmembrane region" description="Helical" evidence="9">
    <location>
        <begin position="108"/>
        <end position="126"/>
    </location>
</feature>
<dbReference type="InterPro" id="IPR017452">
    <property type="entry name" value="GPCR_Rhodpsn_7TM"/>
</dbReference>
<evidence type="ECO:0000313" key="12">
    <source>
        <dbReference type="Proteomes" id="UP000001593"/>
    </source>
</evidence>
<comment type="subcellular location">
    <subcellularLocation>
        <location evidence="1">Cell membrane</location>
        <topology evidence="1">Multi-pass membrane protein</topology>
    </subcellularLocation>
</comment>
<keyword evidence="12" id="KW-1185">Reference proteome</keyword>
<keyword evidence="3 9" id="KW-0812">Transmembrane</keyword>
<keyword evidence="5" id="KW-0297">G-protein coupled receptor</keyword>
<dbReference type="InParanoid" id="A7SV87"/>
<dbReference type="Gene3D" id="1.20.1070.10">
    <property type="entry name" value="Rhodopsin 7-helix transmembrane proteins"/>
    <property type="match status" value="1"/>
</dbReference>
<evidence type="ECO:0000256" key="9">
    <source>
        <dbReference type="SAM" id="Phobius"/>
    </source>
</evidence>
<name>A7SV87_NEMVE</name>
<feature type="domain" description="G-protein coupled receptors family 1 profile" evidence="10">
    <location>
        <begin position="43"/>
        <end position="397"/>
    </location>
</feature>